<dbReference type="STRING" id="1449350.OCH239_18030"/>
<dbReference type="SUPFAM" id="SSF144091">
    <property type="entry name" value="Rhomboid-like"/>
    <property type="match status" value="1"/>
</dbReference>
<feature type="transmembrane region" description="Helical" evidence="5">
    <location>
        <begin position="139"/>
        <end position="159"/>
    </location>
</feature>
<proteinExistence type="predicted"/>
<dbReference type="GO" id="GO:0006508">
    <property type="term" value="P:proteolysis"/>
    <property type="evidence" value="ECO:0007669"/>
    <property type="project" value="UniProtKB-KW"/>
</dbReference>
<feature type="transmembrane region" description="Helical" evidence="5">
    <location>
        <begin position="171"/>
        <end position="189"/>
    </location>
</feature>
<evidence type="ECO:0000313" key="8">
    <source>
        <dbReference type="Proteomes" id="UP000022447"/>
    </source>
</evidence>
<feature type="transmembrane region" description="Helical" evidence="5">
    <location>
        <begin position="84"/>
        <end position="103"/>
    </location>
</feature>
<dbReference type="Pfam" id="PF01694">
    <property type="entry name" value="Rhomboid"/>
    <property type="match status" value="1"/>
</dbReference>
<feature type="transmembrane region" description="Helical" evidence="5">
    <location>
        <begin position="12"/>
        <end position="33"/>
    </location>
</feature>
<gene>
    <name evidence="7" type="ORF">OCH239_18030</name>
</gene>
<evidence type="ECO:0000256" key="5">
    <source>
        <dbReference type="SAM" id="Phobius"/>
    </source>
</evidence>
<keyword evidence="8" id="KW-1185">Reference proteome</keyword>
<feature type="domain" description="Peptidase S54 rhomboid" evidence="6">
    <location>
        <begin position="74"/>
        <end position="213"/>
    </location>
</feature>
<evidence type="ECO:0000259" key="6">
    <source>
        <dbReference type="Pfam" id="PF01694"/>
    </source>
</evidence>
<accession>X7EJ31</accession>
<comment type="subcellular location">
    <subcellularLocation>
        <location evidence="1">Membrane</location>
        <topology evidence="1">Multi-pass membrane protein</topology>
    </subcellularLocation>
</comment>
<dbReference type="InterPro" id="IPR022764">
    <property type="entry name" value="Peptidase_S54_rhomboid_dom"/>
</dbReference>
<evidence type="ECO:0000256" key="1">
    <source>
        <dbReference type="ARBA" id="ARBA00004141"/>
    </source>
</evidence>
<keyword evidence="7" id="KW-0378">Hydrolase</keyword>
<dbReference type="Gene3D" id="1.20.1540.10">
    <property type="entry name" value="Rhomboid-like"/>
    <property type="match status" value="1"/>
</dbReference>
<dbReference type="eggNOG" id="COG0705">
    <property type="taxonomic scope" value="Bacteria"/>
</dbReference>
<evidence type="ECO:0000256" key="3">
    <source>
        <dbReference type="ARBA" id="ARBA00022989"/>
    </source>
</evidence>
<dbReference type="AlphaFoldDB" id="X7EJ31"/>
<keyword evidence="2 5" id="KW-0812">Transmembrane</keyword>
<reference evidence="7 8" key="1">
    <citation type="submission" date="2014-01" db="EMBL/GenBank/DDBJ databases">
        <title>Roseivivax halodurans JCM 10272 Genome Sequencing.</title>
        <authorList>
            <person name="Lai Q."/>
            <person name="Li G."/>
            <person name="Shao Z."/>
        </authorList>
    </citation>
    <scope>NUCLEOTIDE SEQUENCE [LARGE SCALE GENOMIC DNA]</scope>
    <source>
        <strain evidence="7 8">JCM 10272</strain>
    </source>
</reference>
<keyword evidence="4 5" id="KW-0472">Membrane</keyword>
<protein>
    <submittedName>
        <fullName evidence="7">Protease</fullName>
    </submittedName>
</protein>
<dbReference type="PATRIC" id="fig|1449350.3.peg.1610"/>
<dbReference type="EMBL" id="JALZ01000006">
    <property type="protein sequence ID" value="ETX15181.1"/>
    <property type="molecule type" value="Genomic_DNA"/>
</dbReference>
<evidence type="ECO:0000256" key="4">
    <source>
        <dbReference type="ARBA" id="ARBA00023136"/>
    </source>
</evidence>
<dbReference type="Proteomes" id="UP000022447">
    <property type="component" value="Unassembled WGS sequence"/>
</dbReference>
<organism evidence="7 8">
    <name type="scientific">Roseivivax halodurans JCM 10272</name>
    <dbReference type="NCBI Taxonomy" id="1449350"/>
    <lineage>
        <taxon>Bacteria</taxon>
        <taxon>Pseudomonadati</taxon>
        <taxon>Pseudomonadota</taxon>
        <taxon>Alphaproteobacteria</taxon>
        <taxon>Rhodobacterales</taxon>
        <taxon>Roseobacteraceae</taxon>
        <taxon>Roseivivax</taxon>
    </lineage>
</organism>
<dbReference type="InterPro" id="IPR035952">
    <property type="entry name" value="Rhomboid-like_sf"/>
</dbReference>
<evidence type="ECO:0000313" key="7">
    <source>
        <dbReference type="EMBL" id="ETX15181.1"/>
    </source>
</evidence>
<feature type="transmembrane region" description="Helical" evidence="5">
    <location>
        <begin position="195"/>
        <end position="216"/>
    </location>
</feature>
<keyword evidence="3 5" id="KW-1133">Transmembrane helix</keyword>
<feature type="transmembrane region" description="Helical" evidence="5">
    <location>
        <begin position="115"/>
        <end position="133"/>
    </location>
</feature>
<evidence type="ECO:0000256" key="2">
    <source>
        <dbReference type="ARBA" id="ARBA00022692"/>
    </source>
</evidence>
<dbReference type="GO" id="GO:0016020">
    <property type="term" value="C:membrane"/>
    <property type="evidence" value="ECO:0007669"/>
    <property type="project" value="UniProtKB-SubCell"/>
</dbReference>
<keyword evidence="7" id="KW-0645">Protease</keyword>
<comment type="caution">
    <text evidence="7">The sequence shown here is derived from an EMBL/GenBank/DDBJ whole genome shotgun (WGS) entry which is preliminary data.</text>
</comment>
<sequence length="226" mass="23826">MPSHHNASPVNPIPPAIPALFGVMAVAELTFSLGARGLAGGPEAIGWRVAAIERFAFSGEILGWMAQTRSFPPEHVMRLVTYPFVNGAFTSTLFACVMLLALGKMVAEALGQGRTLGIFFGSAAGGALIYAALGIGTPLYGGFPPVYGLIGAFTYLAWIRAKRLGEAQLRAFSLIGVLLGLQLVFGLLFGGGPWWVAEVGGFVCGFGLTMLMVPGGTRRLIARIRR</sequence>
<dbReference type="RefSeq" id="WP_037260661.1">
    <property type="nucleotide sequence ID" value="NZ_JALZ01000006.1"/>
</dbReference>
<dbReference type="GO" id="GO:0004252">
    <property type="term" value="F:serine-type endopeptidase activity"/>
    <property type="evidence" value="ECO:0007669"/>
    <property type="project" value="InterPro"/>
</dbReference>
<name>X7EJ31_9RHOB</name>
<feature type="transmembrane region" description="Helical" evidence="5">
    <location>
        <begin position="45"/>
        <end position="64"/>
    </location>
</feature>